<dbReference type="PROSITE" id="PS50405">
    <property type="entry name" value="GST_CTER"/>
    <property type="match status" value="1"/>
</dbReference>
<organism evidence="4">
    <name type="scientific">uncultured Rubrobacteraceae bacterium</name>
    <dbReference type="NCBI Taxonomy" id="349277"/>
    <lineage>
        <taxon>Bacteria</taxon>
        <taxon>Bacillati</taxon>
        <taxon>Actinomycetota</taxon>
        <taxon>Rubrobacteria</taxon>
        <taxon>Rubrobacterales</taxon>
        <taxon>Rubrobacteraceae</taxon>
        <taxon>environmental samples</taxon>
    </lineage>
</organism>
<dbReference type="InterPro" id="IPR036249">
    <property type="entry name" value="Thioredoxin-like_sf"/>
</dbReference>
<evidence type="ECO:0000259" key="2">
    <source>
        <dbReference type="PROSITE" id="PS50404"/>
    </source>
</evidence>
<dbReference type="Pfam" id="PF00043">
    <property type="entry name" value="GST_C"/>
    <property type="match status" value="1"/>
</dbReference>
<feature type="domain" description="GST N-terminal" evidence="2">
    <location>
        <begin position="1"/>
        <end position="82"/>
    </location>
</feature>
<dbReference type="SFLD" id="SFLDS00019">
    <property type="entry name" value="Glutathione_Transferase_(cytos"/>
    <property type="match status" value="1"/>
</dbReference>
<dbReference type="Gene3D" id="1.20.1050.10">
    <property type="match status" value="1"/>
</dbReference>
<dbReference type="SUPFAM" id="SSF52833">
    <property type="entry name" value="Thioredoxin-like"/>
    <property type="match status" value="1"/>
</dbReference>
<gene>
    <name evidence="4" type="ORF">AVDCRST_MAG25-28</name>
</gene>
<dbReference type="PANTHER" id="PTHR44051:SF2">
    <property type="entry name" value="HYPOTHETICAL GLUTATHIONE S-TRANSFERASE LIKE PROTEIN"/>
    <property type="match status" value="1"/>
</dbReference>
<evidence type="ECO:0000256" key="1">
    <source>
        <dbReference type="RuleBase" id="RU003494"/>
    </source>
</evidence>
<dbReference type="EC" id="2.5.1.18" evidence="4"/>
<dbReference type="InterPro" id="IPR004046">
    <property type="entry name" value="GST_C"/>
</dbReference>
<dbReference type="AlphaFoldDB" id="A0A6J4R4A3"/>
<name>A0A6J4R4A3_9ACTN</name>
<dbReference type="PANTHER" id="PTHR44051">
    <property type="entry name" value="GLUTATHIONE S-TRANSFERASE-RELATED"/>
    <property type="match status" value="1"/>
</dbReference>
<dbReference type="InterPro" id="IPR036282">
    <property type="entry name" value="Glutathione-S-Trfase_C_sf"/>
</dbReference>
<sequence>MRLHSAPKSGNGYKVRLLLGLLGRKLEVVNYDTKGGETHTAEYLENVNPDGKVPVLELDDGTMLAESGAILLYLAEDTPFLPSGKVERAQVFRLMFFEQYSLLLYLSRPRLWRMWGVEITPQRHAELDGYFEQGYRALGVMERYLGGREFFVGGRPTVADVALYAYPRLCHEGGYDLDDYPTVRAWMDRVAALPGYVPPP</sequence>
<dbReference type="SFLD" id="SFLDG00358">
    <property type="entry name" value="Main_(cytGST)"/>
    <property type="match status" value="1"/>
</dbReference>
<dbReference type="GO" id="GO:0004364">
    <property type="term" value="F:glutathione transferase activity"/>
    <property type="evidence" value="ECO:0007669"/>
    <property type="project" value="UniProtKB-EC"/>
</dbReference>
<dbReference type="PROSITE" id="PS50404">
    <property type="entry name" value="GST_NTER"/>
    <property type="match status" value="1"/>
</dbReference>
<dbReference type="Gene3D" id="3.40.30.10">
    <property type="entry name" value="Glutaredoxin"/>
    <property type="match status" value="1"/>
</dbReference>
<evidence type="ECO:0000313" key="4">
    <source>
        <dbReference type="EMBL" id="CAA9455196.1"/>
    </source>
</evidence>
<evidence type="ECO:0000259" key="3">
    <source>
        <dbReference type="PROSITE" id="PS50405"/>
    </source>
</evidence>
<reference evidence="4" key="1">
    <citation type="submission" date="2020-02" db="EMBL/GenBank/DDBJ databases">
        <authorList>
            <person name="Meier V. D."/>
        </authorList>
    </citation>
    <scope>NUCLEOTIDE SEQUENCE</scope>
    <source>
        <strain evidence="4">AVDCRST_MAG25</strain>
    </source>
</reference>
<dbReference type="EMBL" id="CADCVI010000003">
    <property type="protein sequence ID" value="CAA9455196.1"/>
    <property type="molecule type" value="Genomic_DNA"/>
</dbReference>
<feature type="domain" description="GST C-terminal" evidence="3">
    <location>
        <begin position="84"/>
        <end position="200"/>
    </location>
</feature>
<dbReference type="InterPro" id="IPR010987">
    <property type="entry name" value="Glutathione-S-Trfase_C-like"/>
</dbReference>
<accession>A0A6J4R4A3</accession>
<comment type="similarity">
    <text evidence="1">Belongs to the GST superfamily.</text>
</comment>
<dbReference type="InterPro" id="IPR040079">
    <property type="entry name" value="Glutathione_S-Trfase"/>
</dbReference>
<protein>
    <submittedName>
        <fullName evidence="4">Glutathione S-transferase</fullName>
        <ecNumber evidence="4">2.5.1.18</ecNumber>
    </submittedName>
</protein>
<proteinExistence type="inferred from homology"/>
<dbReference type="InterPro" id="IPR004045">
    <property type="entry name" value="Glutathione_S-Trfase_N"/>
</dbReference>
<dbReference type="Pfam" id="PF02798">
    <property type="entry name" value="GST_N"/>
    <property type="match status" value="1"/>
</dbReference>
<dbReference type="SUPFAM" id="SSF47616">
    <property type="entry name" value="GST C-terminal domain-like"/>
    <property type="match status" value="1"/>
</dbReference>
<keyword evidence="4" id="KW-0808">Transferase</keyword>